<feature type="non-terminal residue" evidence="3">
    <location>
        <position position="1"/>
    </location>
</feature>
<dbReference type="OrthoDB" id="1711500at2759"/>
<keyword evidence="4" id="KW-1185">Reference proteome</keyword>
<comment type="similarity">
    <text evidence="1">Belongs to the major facilitator superfamily. Phosphate:H(+) symporter (TC 2.A.1.9) family.</text>
</comment>
<comment type="caution">
    <text evidence="3">The sequence shown here is derived from an EMBL/GenBank/DDBJ whole genome shotgun (WGS) entry which is preliminary data.</text>
</comment>
<sequence length="127" mass="14033">MVLCTNQGQSLLIGWDPILAVSGVLIFVASFSIGMGAIPWVIMSEIYNSFHRLWQLISVVGLFSSSGTFFVYARLAHKLTFRGENGTRNQGENTGGNSGVHQHTGKNKVMSRVYWKLIQESRIGNEA</sequence>
<evidence type="ECO:0000313" key="3">
    <source>
        <dbReference type="EMBL" id="KAE9453207.1"/>
    </source>
</evidence>
<keyword evidence="2" id="KW-1133">Transmembrane helix</keyword>
<protein>
    <submittedName>
        <fullName evidence="3">Uncharacterized protein</fullName>
    </submittedName>
</protein>
<dbReference type="EMBL" id="QEFC01002304">
    <property type="protein sequence ID" value="KAE9453207.1"/>
    <property type="molecule type" value="Genomic_DNA"/>
</dbReference>
<evidence type="ECO:0000313" key="4">
    <source>
        <dbReference type="Proteomes" id="UP000428333"/>
    </source>
</evidence>
<proteinExistence type="inferred from homology"/>
<reference evidence="3 4" key="1">
    <citation type="journal article" date="2019" name="Genome Biol. Evol.">
        <title>The Rhododendron genome and chromosomal organization provide insight into shared whole-genome duplications across the heath family (Ericaceae).</title>
        <authorList>
            <person name="Soza V.L."/>
            <person name="Lindsley D."/>
            <person name="Waalkes A."/>
            <person name="Ramage E."/>
            <person name="Patwardhan R.P."/>
            <person name="Burton J.N."/>
            <person name="Adey A."/>
            <person name="Kumar A."/>
            <person name="Qiu R."/>
            <person name="Shendure J."/>
            <person name="Hall B."/>
        </authorList>
    </citation>
    <scope>NUCLEOTIDE SEQUENCE [LARGE SCALE GENOMIC DNA]</scope>
    <source>
        <strain evidence="3">RSF 1966-606</strain>
    </source>
</reference>
<dbReference type="Proteomes" id="UP000428333">
    <property type="component" value="Linkage Group LG09"/>
</dbReference>
<organism evidence="3 4">
    <name type="scientific">Rhododendron williamsianum</name>
    <dbReference type="NCBI Taxonomy" id="262921"/>
    <lineage>
        <taxon>Eukaryota</taxon>
        <taxon>Viridiplantae</taxon>
        <taxon>Streptophyta</taxon>
        <taxon>Embryophyta</taxon>
        <taxon>Tracheophyta</taxon>
        <taxon>Spermatophyta</taxon>
        <taxon>Magnoliopsida</taxon>
        <taxon>eudicotyledons</taxon>
        <taxon>Gunneridae</taxon>
        <taxon>Pentapetalae</taxon>
        <taxon>asterids</taxon>
        <taxon>Ericales</taxon>
        <taxon>Ericaceae</taxon>
        <taxon>Ericoideae</taxon>
        <taxon>Rhodoreae</taxon>
        <taxon>Rhododendron</taxon>
    </lineage>
</organism>
<name>A0A6A4LET3_9ERIC</name>
<keyword evidence="2" id="KW-0472">Membrane</keyword>
<evidence type="ECO:0000256" key="2">
    <source>
        <dbReference type="SAM" id="Phobius"/>
    </source>
</evidence>
<dbReference type="InterPro" id="IPR036259">
    <property type="entry name" value="MFS_trans_sf"/>
</dbReference>
<dbReference type="Gene3D" id="1.20.1250.20">
    <property type="entry name" value="MFS general substrate transporter like domains"/>
    <property type="match status" value="1"/>
</dbReference>
<feature type="transmembrane region" description="Helical" evidence="2">
    <location>
        <begin position="54"/>
        <end position="73"/>
    </location>
</feature>
<evidence type="ECO:0000256" key="1">
    <source>
        <dbReference type="ARBA" id="ARBA00044504"/>
    </source>
</evidence>
<dbReference type="AlphaFoldDB" id="A0A6A4LET3"/>
<keyword evidence="2" id="KW-0812">Transmembrane</keyword>
<gene>
    <name evidence="3" type="ORF">C3L33_14895</name>
</gene>
<feature type="transmembrane region" description="Helical" evidence="2">
    <location>
        <begin position="18"/>
        <end position="42"/>
    </location>
</feature>
<accession>A0A6A4LET3</accession>